<dbReference type="Proteomes" id="UP001060170">
    <property type="component" value="Chromosome 6"/>
</dbReference>
<accession>A0ACC0EJC2</accession>
<dbReference type="EMBL" id="CM045870">
    <property type="protein sequence ID" value="KAI7953923.1"/>
    <property type="molecule type" value="Genomic_DNA"/>
</dbReference>
<reference evidence="1 2" key="3">
    <citation type="journal article" date="2022" name="Microbiol. Spectr.">
        <title>Folding features and dynamics of 3D genome architecture in plant fungal pathogens.</title>
        <authorList>
            <person name="Xia C."/>
        </authorList>
    </citation>
    <scope>NUCLEOTIDE SEQUENCE [LARGE SCALE GENOMIC DNA]</scope>
    <source>
        <strain evidence="1 2">93-210</strain>
    </source>
</reference>
<name>A0ACC0EJC2_9BASI</name>
<protein>
    <submittedName>
        <fullName evidence="1">Uncharacterized protein</fullName>
    </submittedName>
</protein>
<evidence type="ECO:0000313" key="1">
    <source>
        <dbReference type="EMBL" id="KAI7953923.1"/>
    </source>
</evidence>
<comment type="caution">
    <text evidence="1">The sequence shown here is derived from an EMBL/GenBank/DDBJ whole genome shotgun (WGS) entry which is preliminary data.</text>
</comment>
<reference evidence="2" key="2">
    <citation type="journal article" date="2018" name="Mol. Plant Microbe Interact.">
        <title>Genome sequence resources for the wheat stripe rust pathogen (Puccinia striiformis f. sp. tritici) and the barley stripe rust pathogen (Puccinia striiformis f. sp. hordei).</title>
        <authorList>
            <person name="Xia C."/>
            <person name="Wang M."/>
            <person name="Yin C."/>
            <person name="Cornejo O.E."/>
            <person name="Hulbert S.H."/>
            <person name="Chen X."/>
        </authorList>
    </citation>
    <scope>NUCLEOTIDE SEQUENCE [LARGE SCALE GENOMIC DNA]</scope>
    <source>
        <strain evidence="2">93-210</strain>
    </source>
</reference>
<proteinExistence type="predicted"/>
<organism evidence="1 2">
    <name type="scientific">Puccinia striiformis f. sp. tritici</name>
    <dbReference type="NCBI Taxonomy" id="168172"/>
    <lineage>
        <taxon>Eukaryota</taxon>
        <taxon>Fungi</taxon>
        <taxon>Dikarya</taxon>
        <taxon>Basidiomycota</taxon>
        <taxon>Pucciniomycotina</taxon>
        <taxon>Pucciniomycetes</taxon>
        <taxon>Pucciniales</taxon>
        <taxon>Pucciniaceae</taxon>
        <taxon>Puccinia</taxon>
    </lineage>
</organism>
<evidence type="ECO:0000313" key="2">
    <source>
        <dbReference type="Proteomes" id="UP001060170"/>
    </source>
</evidence>
<reference evidence="2" key="1">
    <citation type="journal article" date="2018" name="BMC Genomics">
        <title>Genomic insights into host adaptation between the wheat stripe rust pathogen (Puccinia striiformis f. sp. tritici) and the barley stripe rust pathogen (Puccinia striiformis f. sp. hordei).</title>
        <authorList>
            <person name="Xia C."/>
            <person name="Wang M."/>
            <person name="Yin C."/>
            <person name="Cornejo O.E."/>
            <person name="Hulbert S.H."/>
            <person name="Chen X."/>
        </authorList>
    </citation>
    <scope>NUCLEOTIDE SEQUENCE [LARGE SCALE GENOMIC DNA]</scope>
    <source>
        <strain evidence="2">93-210</strain>
    </source>
</reference>
<gene>
    <name evidence="1" type="ORF">MJO28_006470</name>
</gene>
<keyword evidence="2" id="KW-1185">Reference proteome</keyword>
<sequence length="82" mass="9350">MDMIDLILDLLEQSPMTPQGWNKSATRMDEQFVLLHIICEALWILLLIHYHAPADLVMPEPPVTAVTKSRAKKGDDTEHNQN</sequence>